<evidence type="ECO:0000313" key="7">
    <source>
        <dbReference type="Proteomes" id="UP001596174"/>
    </source>
</evidence>
<evidence type="ECO:0000256" key="4">
    <source>
        <dbReference type="ARBA" id="ARBA00023136"/>
    </source>
</evidence>
<dbReference type="EMBL" id="JBHSQJ010000004">
    <property type="protein sequence ID" value="MFC5905827.1"/>
    <property type="molecule type" value="Genomic_DNA"/>
</dbReference>
<evidence type="ECO:0000256" key="5">
    <source>
        <dbReference type="SAM" id="Phobius"/>
    </source>
</evidence>
<keyword evidence="3 5" id="KW-1133">Transmembrane helix</keyword>
<evidence type="ECO:0000256" key="2">
    <source>
        <dbReference type="ARBA" id="ARBA00022692"/>
    </source>
</evidence>
<feature type="transmembrane region" description="Helical" evidence="5">
    <location>
        <begin position="109"/>
        <end position="128"/>
    </location>
</feature>
<dbReference type="InterPro" id="IPR000537">
    <property type="entry name" value="UbiA_prenyltransferase"/>
</dbReference>
<evidence type="ECO:0000256" key="1">
    <source>
        <dbReference type="ARBA" id="ARBA00004141"/>
    </source>
</evidence>
<proteinExistence type="predicted"/>
<feature type="non-terminal residue" evidence="6">
    <location>
        <position position="1"/>
    </location>
</feature>
<keyword evidence="7" id="KW-1185">Reference proteome</keyword>
<evidence type="ECO:0000313" key="6">
    <source>
        <dbReference type="EMBL" id="MFC5905827.1"/>
    </source>
</evidence>
<gene>
    <name evidence="6" type="ORF">ACFP3V_01125</name>
</gene>
<dbReference type="Proteomes" id="UP001596174">
    <property type="component" value="Unassembled WGS sequence"/>
</dbReference>
<reference evidence="7" key="1">
    <citation type="journal article" date="2019" name="Int. J. Syst. Evol. Microbiol.">
        <title>The Global Catalogue of Microorganisms (GCM) 10K type strain sequencing project: providing services to taxonomists for standard genome sequencing and annotation.</title>
        <authorList>
            <consortium name="The Broad Institute Genomics Platform"/>
            <consortium name="The Broad Institute Genome Sequencing Center for Infectious Disease"/>
            <person name="Wu L."/>
            <person name="Ma J."/>
        </authorList>
    </citation>
    <scope>NUCLEOTIDE SEQUENCE [LARGE SCALE GENOMIC DNA]</scope>
    <source>
        <strain evidence="7">JCM 4816</strain>
    </source>
</reference>
<sequence length="185" mass="18490">AAACVPLSLASGRAAGAAHLLAVAAALAYNALLKGTLWSWLPYALAFALLPAFVTLGLPGHPWPPPWLLAVGALLGVGAHFTNVIPDLEADLACGIRGLPHRLGRGSSAALAAALLLAASATLVLSPASPPGTVGWSGLALAGALATGAALPRTRRPDSRLAFQLAIGLSALDVALLLLRGTALR</sequence>
<feature type="transmembrane region" description="Helical" evidence="5">
    <location>
        <begin position="14"/>
        <end position="33"/>
    </location>
</feature>
<feature type="transmembrane region" description="Helical" evidence="5">
    <location>
        <begin position="67"/>
        <end position="88"/>
    </location>
</feature>
<feature type="transmembrane region" description="Helical" evidence="5">
    <location>
        <begin position="40"/>
        <end position="61"/>
    </location>
</feature>
<feature type="transmembrane region" description="Helical" evidence="5">
    <location>
        <begin position="163"/>
        <end position="183"/>
    </location>
</feature>
<feature type="transmembrane region" description="Helical" evidence="5">
    <location>
        <begin position="134"/>
        <end position="151"/>
    </location>
</feature>
<comment type="subcellular location">
    <subcellularLocation>
        <location evidence="1">Membrane</location>
        <topology evidence="1">Multi-pass membrane protein</topology>
    </subcellularLocation>
</comment>
<accession>A0ABW1FX55</accession>
<evidence type="ECO:0000256" key="3">
    <source>
        <dbReference type="ARBA" id="ARBA00022989"/>
    </source>
</evidence>
<dbReference type="RefSeq" id="WP_380578634.1">
    <property type="nucleotide sequence ID" value="NZ_JBHSQJ010000004.1"/>
</dbReference>
<organism evidence="6 7">
    <name type="scientific">Streptacidiphilus monticola</name>
    <dbReference type="NCBI Taxonomy" id="2161674"/>
    <lineage>
        <taxon>Bacteria</taxon>
        <taxon>Bacillati</taxon>
        <taxon>Actinomycetota</taxon>
        <taxon>Actinomycetes</taxon>
        <taxon>Kitasatosporales</taxon>
        <taxon>Streptomycetaceae</taxon>
        <taxon>Streptacidiphilus</taxon>
    </lineage>
</organism>
<name>A0ABW1FX55_9ACTN</name>
<keyword evidence="2 5" id="KW-0812">Transmembrane</keyword>
<protein>
    <submittedName>
        <fullName evidence="6">UbiA family prenyltransferase</fullName>
    </submittedName>
</protein>
<comment type="caution">
    <text evidence="6">The sequence shown here is derived from an EMBL/GenBank/DDBJ whole genome shotgun (WGS) entry which is preliminary data.</text>
</comment>
<keyword evidence="4 5" id="KW-0472">Membrane</keyword>
<dbReference type="Pfam" id="PF01040">
    <property type="entry name" value="UbiA"/>
    <property type="match status" value="1"/>
</dbReference>